<dbReference type="InterPro" id="IPR016040">
    <property type="entry name" value="NAD(P)-bd_dom"/>
</dbReference>
<protein>
    <submittedName>
        <fullName evidence="2">SDR family oxidoreductase</fullName>
    </submittedName>
</protein>
<feature type="domain" description="NAD(P)-binding" evidence="1">
    <location>
        <begin position="8"/>
        <end position="192"/>
    </location>
</feature>
<proteinExistence type="predicted"/>
<sequence length="218" mass="22923">MARIFLIGATGGVGHRLAPMLIHAGHDVSGLHRKAEQAEDLRAAGVTPVQGDLMDMDAKALGYAVAGHDAIVFSAGAAGSGPERTAEIDGHGPVKMIEAARAAGIRRLYLVSAMPEAGRGTEVKHGFELYMRTKKEADAALSISGLDWVILRPGTLLDEDGDGMVALSRAVTYGTVKRGNVAQTLAALIDRPEIRQEILELTDGNAPLADAVDALVRR</sequence>
<dbReference type="SUPFAM" id="SSF51735">
    <property type="entry name" value="NAD(P)-binding Rossmann-fold domains"/>
    <property type="match status" value="1"/>
</dbReference>
<dbReference type="PANTHER" id="PTHR15020">
    <property type="entry name" value="FLAVIN REDUCTASE-RELATED"/>
    <property type="match status" value="1"/>
</dbReference>
<comment type="caution">
    <text evidence="2">The sequence shown here is derived from an EMBL/GenBank/DDBJ whole genome shotgun (WGS) entry which is preliminary data.</text>
</comment>
<evidence type="ECO:0000313" key="3">
    <source>
        <dbReference type="Proteomes" id="UP001595632"/>
    </source>
</evidence>
<evidence type="ECO:0000313" key="2">
    <source>
        <dbReference type="EMBL" id="MFC3142646.1"/>
    </source>
</evidence>
<dbReference type="Pfam" id="PF13460">
    <property type="entry name" value="NAD_binding_10"/>
    <property type="match status" value="1"/>
</dbReference>
<dbReference type="EMBL" id="JBHRTB010000010">
    <property type="protein sequence ID" value="MFC3142646.1"/>
    <property type="molecule type" value="Genomic_DNA"/>
</dbReference>
<name>A0ABV7GT30_9RHOB</name>
<dbReference type="PANTHER" id="PTHR15020:SF50">
    <property type="entry name" value="UPF0659 PROTEIN YMR090W"/>
    <property type="match status" value="1"/>
</dbReference>
<dbReference type="Proteomes" id="UP001595632">
    <property type="component" value="Unassembled WGS sequence"/>
</dbReference>
<organism evidence="2 3">
    <name type="scientific">Psychromarinibacter halotolerans</name>
    <dbReference type="NCBI Taxonomy" id="1775175"/>
    <lineage>
        <taxon>Bacteria</taxon>
        <taxon>Pseudomonadati</taxon>
        <taxon>Pseudomonadota</taxon>
        <taxon>Alphaproteobacteria</taxon>
        <taxon>Rhodobacterales</taxon>
        <taxon>Paracoccaceae</taxon>
        <taxon>Psychromarinibacter</taxon>
    </lineage>
</organism>
<dbReference type="RefSeq" id="WP_275633438.1">
    <property type="nucleotide sequence ID" value="NZ_JARGYD010000005.1"/>
</dbReference>
<gene>
    <name evidence="2" type="ORF">ACFOGP_07990</name>
</gene>
<dbReference type="Gene3D" id="3.40.50.720">
    <property type="entry name" value="NAD(P)-binding Rossmann-like Domain"/>
    <property type="match status" value="1"/>
</dbReference>
<accession>A0ABV7GT30</accession>
<evidence type="ECO:0000259" key="1">
    <source>
        <dbReference type="Pfam" id="PF13460"/>
    </source>
</evidence>
<keyword evidence="3" id="KW-1185">Reference proteome</keyword>
<dbReference type="InterPro" id="IPR036291">
    <property type="entry name" value="NAD(P)-bd_dom_sf"/>
</dbReference>
<dbReference type="CDD" id="cd05243">
    <property type="entry name" value="SDR_a5"/>
    <property type="match status" value="1"/>
</dbReference>
<reference evidence="3" key="1">
    <citation type="journal article" date="2019" name="Int. J. Syst. Evol. Microbiol.">
        <title>The Global Catalogue of Microorganisms (GCM) 10K type strain sequencing project: providing services to taxonomists for standard genome sequencing and annotation.</title>
        <authorList>
            <consortium name="The Broad Institute Genomics Platform"/>
            <consortium name="The Broad Institute Genome Sequencing Center for Infectious Disease"/>
            <person name="Wu L."/>
            <person name="Ma J."/>
        </authorList>
    </citation>
    <scope>NUCLEOTIDE SEQUENCE [LARGE SCALE GENOMIC DNA]</scope>
    <source>
        <strain evidence="3">KCTC 52366</strain>
    </source>
</reference>